<protein>
    <recommendedName>
        <fullName evidence="2">Coenzyme Q-binding protein COQ10 START domain-containing protein</fullName>
    </recommendedName>
</protein>
<dbReference type="Pfam" id="PF03364">
    <property type="entry name" value="Polyketide_cyc"/>
    <property type="match status" value="1"/>
</dbReference>
<dbReference type="EMBL" id="AP025314">
    <property type="protein sequence ID" value="BDD08483.1"/>
    <property type="molecule type" value="Genomic_DNA"/>
</dbReference>
<dbReference type="InterPro" id="IPR023393">
    <property type="entry name" value="START-like_dom_sf"/>
</dbReference>
<dbReference type="InterPro" id="IPR005031">
    <property type="entry name" value="COQ10_START"/>
</dbReference>
<dbReference type="CDD" id="cd07820">
    <property type="entry name" value="SRPBCC_3"/>
    <property type="match status" value="1"/>
</dbReference>
<dbReference type="Gene3D" id="3.30.530.20">
    <property type="match status" value="1"/>
</dbReference>
<evidence type="ECO:0000313" key="3">
    <source>
        <dbReference type="EMBL" id="BDD08483.1"/>
    </source>
</evidence>
<name>A0AAU9CXW3_9BACT</name>
<accession>A0AAU9CXW3</accession>
<reference evidence="3 4" key="1">
    <citation type="submission" date="2021-12" db="EMBL/GenBank/DDBJ databases">
        <title>Genome sequencing of bacteria with rrn-lacking chromosome and rrn-plasmid.</title>
        <authorList>
            <person name="Anda M."/>
            <person name="Iwasaki W."/>
        </authorList>
    </citation>
    <scope>NUCLEOTIDE SEQUENCE [LARGE SCALE GENOMIC DNA]</scope>
    <source>
        <strain evidence="3 4">DSM 100852</strain>
    </source>
</reference>
<feature type="domain" description="Coenzyme Q-binding protein COQ10 START" evidence="2">
    <location>
        <begin position="20"/>
        <end position="160"/>
    </location>
</feature>
<organism evidence="3 4">
    <name type="scientific">Fulvitalea axinellae</name>
    <dbReference type="NCBI Taxonomy" id="1182444"/>
    <lineage>
        <taxon>Bacteria</taxon>
        <taxon>Pseudomonadati</taxon>
        <taxon>Bacteroidota</taxon>
        <taxon>Cytophagia</taxon>
        <taxon>Cytophagales</taxon>
        <taxon>Persicobacteraceae</taxon>
        <taxon>Fulvitalea</taxon>
    </lineage>
</organism>
<dbReference type="KEGG" id="fax:FUAX_09150"/>
<evidence type="ECO:0000313" key="4">
    <source>
        <dbReference type="Proteomes" id="UP001348817"/>
    </source>
</evidence>
<gene>
    <name evidence="3" type="ORF">FUAX_09150</name>
</gene>
<dbReference type="RefSeq" id="WP_338393741.1">
    <property type="nucleotide sequence ID" value="NZ_AP025314.1"/>
</dbReference>
<evidence type="ECO:0000259" key="2">
    <source>
        <dbReference type="Pfam" id="PF03364"/>
    </source>
</evidence>
<evidence type="ECO:0000256" key="1">
    <source>
        <dbReference type="ARBA" id="ARBA00008918"/>
    </source>
</evidence>
<proteinExistence type="inferred from homology"/>
<dbReference type="SUPFAM" id="SSF55961">
    <property type="entry name" value="Bet v1-like"/>
    <property type="match status" value="1"/>
</dbReference>
<sequence length="165" mass="19426">MLKFSDHSGIHSIKAFQKLPISKEEAWQFLSDPRNLNKIVPPEMDFRITSETEGDEIFPGQIITYTVKPVPGFRSNWVTEITQVDPERYFIDEQRHGPYAMWHHEHWVKEIPGGTAMFDHVSYKLPLGILGNWLEPLVARKRLRLIFEYRFQKLEEIFGPFKDPS</sequence>
<comment type="similarity">
    <text evidence="1">Belongs to the ribosome association toxin RatA family.</text>
</comment>
<dbReference type="AlphaFoldDB" id="A0AAU9CXW3"/>
<dbReference type="Proteomes" id="UP001348817">
    <property type="component" value="Chromosome"/>
</dbReference>
<keyword evidence="4" id="KW-1185">Reference proteome</keyword>